<keyword evidence="3" id="KW-0378">Hydrolase</keyword>
<sequence length="82" mass="9867">MAWVYILKCNDNSLYTGWTNSLEKRIEKHSKGNASKYTRARLPVRLVYTEKMENKQEALRREFSIKKMCREEKLRLIKNTAR</sequence>
<dbReference type="PROSITE" id="PS50164">
    <property type="entry name" value="GIY_YIG"/>
    <property type="match status" value="1"/>
</dbReference>
<dbReference type="InterPro" id="IPR000305">
    <property type="entry name" value="GIY-YIG_endonuc"/>
</dbReference>
<dbReference type="SUPFAM" id="SSF82771">
    <property type="entry name" value="GIY-YIG endonuclease"/>
    <property type="match status" value="1"/>
</dbReference>
<dbReference type="CDD" id="cd10456">
    <property type="entry name" value="GIY-YIG_UPF0213"/>
    <property type="match status" value="1"/>
</dbReference>
<organism evidence="3 4">
    <name type="scientific">Tindallia magadiensis</name>
    <dbReference type="NCBI Taxonomy" id="69895"/>
    <lineage>
        <taxon>Bacteria</taxon>
        <taxon>Bacillati</taxon>
        <taxon>Bacillota</taxon>
        <taxon>Clostridia</taxon>
        <taxon>Peptostreptococcales</taxon>
        <taxon>Tindalliaceae</taxon>
        <taxon>Tindallia</taxon>
    </lineage>
</organism>
<name>A0A1I3FS62_9FIRM</name>
<accession>A0A1I3FS62</accession>
<keyword evidence="3" id="KW-0540">Nuclease</keyword>
<evidence type="ECO:0000259" key="2">
    <source>
        <dbReference type="PROSITE" id="PS50164"/>
    </source>
</evidence>
<dbReference type="EMBL" id="FOQA01000007">
    <property type="protein sequence ID" value="SFI14060.1"/>
    <property type="molecule type" value="Genomic_DNA"/>
</dbReference>
<dbReference type="Gene3D" id="3.40.1440.10">
    <property type="entry name" value="GIY-YIG endonuclease"/>
    <property type="match status" value="1"/>
</dbReference>
<evidence type="ECO:0000313" key="4">
    <source>
        <dbReference type="Proteomes" id="UP000199287"/>
    </source>
</evidence>
<keyword evidence="3" id="KW-0255">Endonuclease</keyword>
<evidence type="ECO:0000313" key="3">
    <source>
        <dbReference type="EMBL" id="SFI14060.1"/>
    </source>
</evidence>
<dbReference type="Pfam" id="PF01541">
    <property type="entry name" value="GIY-YIG"/>
    <property type="match status" value="1"/>
</dbReference>
<dbReference type="Proteomes" id="UP000199287">
    <property type="component" value="Unassembled WGS sequence"/>
</dbReference>
<reference evidence="4" key="1">
    <citation type="submission" date="2016-10" db="EMBL/GenBank/DDBJ databases">
        <authorList>
            <person name="Varghese N."/>
            <person name="Submissions S."/>
        </authorList>
    </citation>
    <scope>NUCLEOTIDE SEQUENCE [LARGE SCALE GENOMIC DNA]</scope>
    <source>
        <strain evidence="4">Z-7934</strain>
    </source>
</reference>
<protein>
    <submittedName>
        <fullName evidence="3">Putative endonuclease</fullName>
    </submittedName>
</protein>
<proteinExistence type="inferred from homology"/>
<dbReference type="GO" id="GO:0004519">
    <property type="term" value="F:endonuclease activity"/>
    <property type="evidence" value="ECO:0007669"/>
    <property type="project" value="UniProtKB-KW"/>
</dbReference>
<dbReference type="AlphaFoldDB" id="A0A1I3FS62"/>
<dbReference type="PANTHER" id="PTHR34477:SF1">
    <property type="entry name" value="UPF0213 PROTEIN YHBQ"/>
    <property type="match status" value="1"/>
</dbReference>
<dbReference type="STRING" id="69895.SAMN05192551_10712"/>
<dbReference type="PANTHER" id="PTHR34477">
    <property type="entry name" value="UPF0213 PROTEIN YHBQ"/>
    <property type="match status" value="1"/>
</dbReference>
<dbReference type="InterPro" id="IPR035901">
    <property type="entry name" value="GIY-YIG_endonuc_sf"/>
</dbReference>
<evidence type="ECO:0000256" key="1">
    <source>
        <dbReference type="ARBA" id="ARBA00007435"/>
    </source>
</evidence>
<feature type="domain" description="GIY-YIG" evidence="2">
    <location>
        <begin position="1"/>
        <end position="75"/>
    </location>
</feature>
<keyword evidence="4" id="KW-1185">Reference proteome</keyword>
<dbReference type="RefSeq" id="WP_093372715.1">
    <property type="nucleotide sequence ID" value="NZ_FOQA01000007.1"/>
</dbReference>
<comment type="similarity">
    <text evidence="1">Belongs to the UPF0213 family.</text>
</comment>
<dbReference type="InterPro" id="IPR050190">
    <property type="entry name" value="UPF0213_domain"/>
</dbReference>
<dbReference type="OrthoDB" id="9807770at2"/>
<gene>
    <name evidence="3" type="ORF">SAMN05192551_10712</name>
</gene>